<name>A0AAD6R835_9ROSI</name>
<gene>
    <name evidence="1" type="ORF">NC653_009045</name>
</gene>
<organism evidence="1 2">
    <name type="scientific">Populus alba x Populus x berolinensis</name>
    <dbReference type="NCBI Taxonomy" id="444605"/>
    <lineage>
        <taxon>Eukaryota</taxon>
        <taxon>Viridiplantae</taxon>
        <taxon>Streptophyta</taxon>
        <taxon>Embryophyta</taxon>
        <taxon>Tracheophyta</taxon>
        <taxon>Spermatophyta</taxon>
        <taxon>Magnoliopsida</taxon>
        <taxon>eudicotyledons</taxon>
        <taxon>Gunneridae</taxon>
        <taxon>Pentapetalae</taxon>
        <taxon>rosids</taxon>
        <taxon>fabids</taxon>
        <taxon>Malpighiales</taxon>
        <taxon>Salicaceae</taxon>
        <taxon>Saliceae</taxon>
        <taxon>Populus</taxon>
    </lineage>
</organism>
<sequence>MGLVCLASASSLKKYSKDFVVYLAWKSCQCGTFMLKQYSCLSVTGQR</sequence>
<proteinExistence type="predicted"/>
<evidence type="ECO:0000313" key="2">
    <source>
        <dbReference type="Proteomes" id="UP001164929"/>
    </source>
</evidence>
<dbReference type="Proteomes" id="UP001164929">
    <property type="component" value="Chromosome 3"/>
</dbReference>
<accession>A0AAD6R835</accession>
<comment type="caution">
    <text evidence="1">The sequence shown here is derived from an EMBL/GenBank/DDBJ whole genome shotgun (WGS) entry which is preliminary data.</text>
</comment>
<dbReference type="EMBL" id="JAQIZT010000003">
    <property type="protein sequence ID" value="KAJ7004036.1"/>
    <property type="molecule type" value="Genomic_DNA"/>
</dbReference>
<evidence type="ECO:0000313" key="1">
    <source>
        <dbReference type="EMBL" id="KAJ7004036.1"/>
    </source>
</evidence>
<protein>
    <submittedName>
        <fullName evidence="1">Uncharacterized protein</fullName>
    </submittedName>
</protein>
<reference evidence="1" key="1">
    <citation type="journal article" date="2023" name="Mol. Ecol. Resour.">
        <title>Chromosome-level genome assembly of a triploid poplar Populus alba 'Berolinensis'.</title>
        <authorList>
            <person name="Chen S."/>
            <person name="Yu Y."/>
            <person name="Wang X."/>
            <person name="Wang S."/>
            <person name="Zhang T."/>
            <person name="Zhou Y."/>
            <person name="He R."/>
            <person name="Meng N."/>
            <person name="Wang Y."/>
            <person name="Liu W."/>
            <person name="Liu Z."/>
            <person name="Liu J."/>
            <person name="Guo Q."/>
            <person name="Huang H."/>
            <person name="Sederoff R.R."/>
            <person name="Wang G."/>
            <person name="Qu G."/>
            <person name="Chen S."/>
        </authorList>
    </citation>
    <scope>NUCLEOTIDE SEQUENCE</scope>
    <source>
        <strain evidence="1">SC-2020</strain>
    </source>
</reference>
<keyword evidence="2" id="KW-1185">Reference proteome</keyword>
<dbReference type="AlphaFoldDB" id="A0AAD6R835"/>